<proteinExistence type="predicted"/>
<gene>
    <name evidence="1" type="ORF">K239x_01680</name>
</gene>
<keyword evidence="2" id="KW-1185">Reference proteome</keyword>
<dbReference type="AlphaFoldDB" id="A0A517NMD0"/>
<accession>A0A517NMD0</accession>
<sequence>MLLAFATLIGCGGDASPQTGNLDASVPYATVLDPLVGKWASDGELALIVDRDGDQIYIRNPINDTWRFEVSNASAQETTINFTQRSFLIDGTAHPFNGVPCDATIAPVVGNAEALTYTLTSEHLPDGESDVFTRMQTAR</sequence>
<reference evidence="1 2" key="1">
    <citation type="submission" date="2019-02" db="EMBL/GenBank/DDBJ databases">
        <title>Deep-cultivation of Planctomycetes and their phenomic and genomic characterization uncovers novel biology.</title>
        <authorList>
            <person name="Wiegand S."/>
            <person name="Jogler M."/>
            <person name="Boedeker C."/>
            <person name="Pinto D."/>
            <person name="Vollmers J."/>
            <person name="Rivas-Marin E."/>
            <person name="Kohn T."/>
            <person name="Peeters S.H."/>
            <person name="Heuer A."/>
            <person name="Rast P."/>
            <person name="Oberbeckmann S."/>
            <person name="Bunk B."/>
            <person name="Jeske O."/>
            <person name="Meyerdierks A."/>
            <person name="Storesund J.E."/>
            <person name="Kallscheuer N."/>
            <person name="Luecker S."/>
            <person name="Lage O.M."/>
            <person name="Pohl T."/>
            <person name="Merkel B.J."/>
            <person name="Hornburger P."/>
            <person name="Mueller R.-W."/>
            <person name="Bruemmer F."/>
            <person name="Labrenz M."/>
            <person name="Spormann A.M."/>
            <person name="Op den Camp H."/>
            <person name="Overmann J."/>
            <person name="Amann R."/>
            <person name="Jetten M.S.M."/>
            <person name="Mascher T."/>
            <person name="Medema M.H."/>
            <person name="Devos D.P."/>
            <person name="Kaster A.-K."/>
            <person name="Ovreas L."/>
            <person name="Rohde M."/>
            <person name="Galperin M.Y."/>
            <person name="Jogler C."/>
        </authorList>
    </citation>
    <scope>NUCLEOTIDE SEQUENCE [LARGE SCALE GENOMIC DNA]</scope>
    <source>
        <strain evidence="1 2">K23_9</strain>
    </source>
</reference>
<name>A0A517NMD0_9BACT</name>
<dbReference type="Proteomes" id="UP000319817">
    <property type="component" value="Chromosome"/>
</dbReference>
<organism evidence="1 2">
    <name type="scientific">Stieleria marina</name>
    <dbReference type="NCBI Taxonomy" id="1930275"/>
    <lineage>
        <taxon>Bacteria</taxon>
        <taxon>Pseudomonadati</taxon>
        <taxon>Planctomycetota</taxon>
        <taxon>Planctomycetia</taxon>
        <taxon>Pirellulales</taxon>
        <taxon>Pirellulaceae</taxon>
        <taxon>Stieleria</taxon>
    </lineage>
</organism>
<evidence type="ECO:0000313" key="1">
    <source>
        <dbReference type="EMBL" id="QDT08233.1"/>
    </source>
</evidence>
<dbReference type="EMBL" id="CP036526">
    <property type="protein sequence ID" value="QDT08233.1"/>
    <property type="molecule type" value="Genomic_DNA"/>
</dbReference>
<protein>
    <submittedName>
        <fullName evidence="1">Uncharacterized protein</fullName>
    </submittedName>
</protein>
<evidence type="ECO:0000313" key="2">
    <source>
        <dbReference type="Proteomes" id="UP000319817"/>
    </source>
</evidence>